<name>A0A1A2ZTA9_9MYCO</name>
<sequence>MRNALATIGQMLIAAVVALVVAVVALRAIARVNWPAFPSSNQLHALTTVGQVGCLAGLLGAGWLWRRGRQRLAQLGALVFVSAFSVVTLAMPLGATKLYLFGISVDQQFRTEYLTRLTDSAALQDMTYIGLPPFYPPGWFWIGGRIAALAGTPAWEMYKPWAITSITIAVAVALVLWWRMIRFEYALAVATASAAVTLAYSSPEPYAAMITVLLPPVLILTWSGLRAGLRAGERHASPAEREVSLTLGAEREPNFTFASYAGRGGWAAVIGAGIFLGFAATFYTLLLAYSAFTIALMAVLLGASRWRDGIKAALDPLLRLAVIAVIAAAIGATTWLPYLLRAAHNPVSNTGSARHYLPADGAELTFPMLQFTLLGALCMVGTLWLVLRARASVRAAALAIGVVAVYLWSLLSMLTTLARTTLLSFRLQPTLTVLLAVAGVFGFVELALAVARGRDRRVISVAVVVGLAGAIGFSQDIPGVLRPDITIAYTDTDGHGHRGDRRPPGAEKYYPAIDATITQLTGKPRNQIVMLTADYSFLSYYPYWGFQGLTSHYANPLAQFDSRAAAIKAWAKLKTADEFVHALDTLPWQPPTVFLMRRGANDTYTLRLAEDVYPNQPNVRRYTVDFKAASFAGPHFTVRDIGPFVLAVRTPRSTG</sequence>
<dbReference type="Pfam" id="PF12249">
    <property type="entry name" value="AftA_C"/>
    <property type="match status" value="1"/>
</dbReference>
<feature type="transmembrane region" description="Helical" evidence="13">
    <location>
        <begin position="260"/>
        <end position="280"/>
    </location>
</feature>
<keyword evidence="6" id="KW-1003">Cell membrane</keyword>
<dbReference type="EC" id="2.4.2.46" evidence="4"/>
<feature type="transmembrane region" description="Helical" evidence="13">
    <location>
        <begin position="206"/>
        <end position="225"/>
    </location>
</feature>
<keyword evidence="9 13" id="KW-1133">Transmembrane helix</keyword>
<evidence type="ECO:0000256" key="9">
    <source>
        <dbReference type="ARBA" id="ARBA00022989"/>
    </source>
</evidence>
<dbReference type="InterPro" id="IPR020959">
    <property type="entry name" value="ArabinofuranosylTrfase_AftA_C"/>
</dbReference>
<feature type="domain" description="Arabinofuranosyltransferase AftA C-terminal" evidence="14">
    <location>
        <begin position="477"/>
        <end position="649"/>
    </location>
</feature>
<evidence type="ECO:0000256" key="11">
    <source>
        <dbReference type="ARBA" id="ARBA00033184"/>
    </source>
</evidence>
<feature type="transmembrane region" description="Helical" evidence="13">
    <location>
        <begin position="316"/>
        <end position="338"/>
    </location>
</feature>
<feature type="transmembrane region" description="Helical" evidence="13">
    <location>
        <begin position="393"/>
        <end position="411"/>
    </location>
</feature>
<reference evidence="17" key="1">
    <citation type="submission" date="2016-06" db="EMBL/GenBank/DDBJ databases">
        <authorList>
            <person name="Sutton G."/>
            <person name="Brinkac L."/>
            <person name="Sanka R."/>
            <person name="Adams M."/>
            <person name="Lau E."/>
            <person name="Sam S."/>
            <person name="Sreng N."/>
            <person name="Him V."/>
            <person name="Kerleguer A."/>
            <person name="Cheng S."/>
        </authorList>
    </citation>
    <scope>NUCLEOTIDE SEQUENCE [LARGE SCALE GENOMIC DNA]</scope>
    <source>
        <strain evidence="17">E861</strain>
    </source>
</reference>
<evidence type="ECO:0000256" key="5">
    <source>
        <dbReference type="ARBA" id="ARBA00020482"/>
    </source>
</evidence>
<evidence type="ECO:0000259" key="15">
    <source>
        <dbReference type="Pfam" id="PF12250"/>
    </source>
</evidence>
<feature type="transmembrane region" description="Helical" evidence="13">
    <location>
        <begin position="12"/>
        <end position="30"/>
    </location>
</feature>
<dbReference type="RefSeq" id="WP_065012534.1">
    <property type="nucleotide sequence ID" value="NZ_LZKJ01000005.1"/>
</dbReference>
<organism evidence="16 17">
    <name type="scientific">Mycobacterium kyorinense</name>
    <dbReference type="NCBI Taxonomy" id="487514"/>
    <lineage>
        <taxon>Bacteria</taxon>
        <taxon>Bacillati</taxon>
        <taxon>Actinomycetota</taxon>
        <taxon>Actinomycetes</taxon>
        <taxon>Mycobacteriales</taxon>
        <taxon>Mycobacteriaceae</taxon>
        <taxon>Mycobacterium</taxon>
    </lineage>
</organism>
<feature type="transmembrane region" description="Helical" evidence="13">
    <location>
        <begin position="42"/>
        <end position="65"/>
    </location>
</feature>
<comment type="similarity">
    <text evidence="3">Belongs to the glycosyltransferase 85 family.</text>
</comment>
<feature type="transmembrane region" description="Helical" evidence="13">
    <location>
        <begin position="431"/>
        <end position="451"/>
    </location>
</feature>
<dbReference type="UniPathway" id="UPA00963"/>
<keyword evidence="10 13" id="KW-0472">Membrane</keyword>
<keyword evidence="8 13" id="KW-0812">Transmembrane</keyword>
<evidence type="ECO:0000256" key="7">
    <source>
        <dbReference type="ARBA" id="ARBA00022679"/>
    </source>
</evidence>
<dbReference type="GO" id="GO:0044038">
    <property type="term" value="P:cell wall macromolecule biosynthetic process"/>
    <property type="evidence" value="ECO:0007669"/>
    <property type="project" value="InterPro"/>
</dbReference>
<dbReference type="Pfam" id="PF12250">
    <property type="entry name" value="AftA_N"/>
    <property type="match status" value="1"/>
</dbReference>
<gene>
    <name evidence="16" type="ORF">A5707_11140</name>
</gene>
<evidence type="ECO:0000256" key="12">
    <source>
        <dbReference type="ARBA" id="ARBA00034030"/>
    </source>
</evidence>
<feature type="transmembrane region" description="Helical" evidence="13">
    <location>
        <begin position="185"/>
        <end position="200"/>
    </location>
</feature>
<proteinExistence type="inferred from homology"/>
<evidence type="ECO:0000256" key="13">
    <source>
        <dbReference type="SAM" id="Phobius"/>
    </source>
</evidence>
<evidence type="ECO:0000256" key="1">
    <source>
        <dbReference type="ARBA" id="ARBA00004651"/>
    </source>
</evidence>
<protein>
    <recommendedName>
        <fullName evidence="5">Galactan 5-O-arabinofuranosyltransferase</fullName>
        <ecNumber evidence="4">2.4.2.46</ecNumber>
    </recommendedName>
    <alternativeName>
        <fullName evidence="11">Arabinofuranosyltransferase AftA</fullName>
    </alternativeName>
</protein>
<feature type="transmembrane region" description="Helical" evidence="13">
    <location>
        <begin position="161"/>
        <end position="178"/>
    </location>
</feature>
<dbReference type="GO" id="GO:0005886">
    <property type="term" value="C:plasma membrane"/>
    <property type="evidence" value="ECO:0007669"/>
    <property type="project" value="UniProtKB-SubCell"/>
</dbReference>
<feature type="transmembrane region" description="Helical" evidence="13">
    <location>
        <begin position="286"/>
        <end position="304"/>
    </location>
</feature>
<comment type="catalytic activity">
    <reaction evidence="12">
        <text>Adds an alpha-D-arabinofuranosyl group from trans,octacis-decaprenylphospho-beta-D-arabinofuranose at the 5-O-position of the eighth, tenth and twelfth galactofuranose unit of the galactofuranan chain of [beta-D-galactofuranosyl-(1-&gt;5)-beta-D-galactofuranosyl-(1-&gt;6)]14-beta-D-galactofuranosyl-(1-&gt;5)-beta-D-galactofuranosyl-(1-&gt;4)-alpha-L-rhamnopyranosyl-(1-&gt;3)-N-acetyl-alpha-D-glucosaminyl-diphospho-trans,octacis-decaprenol.</text>
        <dbReference type="EC" id="2.4.2.46"/>
    </reaction>
</comment>
<comment type="subcellular location">
    <subcellularLocation>
        <location evidence="1">Cell membrane</location>
        <topology evidence="1">Multi-pass membrane protein</topology>
    </subcellularLocation>
</comment>
<dbReference type="InterPro" id="IPR020963">
    <property type="entry name" value="ArabinofuranosylTrfase_AftA_N"/>
</dbReference>
<dbReference type="OrthoDB" id="4775300at2"/>
<dbReference type="EMBL" id="LZKJ01000005">
    <property type="protein sequence ID" value="OBI53799.1"/>
    <property type="molecule type" value="Genomic_DNA"/>
</dbReference>
<comment type="pathway">
    <text evidence="2">Cell wall biogenesis; cell wall polysaccharide biosynthesis.</text>
</comment>
<feature type="domain" description="Arabinofuranosyltransferase AftA N-terminal" evidence="15">
    <location>
        <begin position="10"/>
        <end position="469"/>
    </location>
</feature>
<evidence type="ECO:0000313" key="16">
    <source>
        <dbReference type="EMBL" id="OBI53799.1"/>
    </source>
</evidence>
<dbReference type="GO" id="GO:0045227">
    <property type="term" value="P:capsule polysaccharide biosynthetic process"/>
    <property type="evidence" value="ECO:0007669"/>
    <property type="project" value="UniProtKB-UniPathway"/>
</dbReference>
<feature type="transmembrane region" description="Helical" evidence="13">
    <location>
        <begin position="364"/>
        <end position="386"/>
    </location>
</feature>
<keyword evidence="7 16" id="KW-0808">Transferase</keyword>
<dbReference type="AlphaFoldDB" id="A0A1A2ZTA9"/>
<evidence type="ECO:0000259" key="14">
    <source>
        <dbReference type="Pfam" id="PF12249"/>
    </source>
</evidence>
<feature type="transmembrane region" description="Helical" evidence="13">
    <location>
        <begin position="72"/>
        <end position="91"/>
    </location>
</feature>
<dbReference type="Proteomes" id="UP000093592">
    <property type="component" value="Unassembled WGS sequence"/>
</dbReference>
<evidence type="ECO:0000256" key="6">
    <source>
        <dbReference type="ARBA" id="ARBA00022475"/>
    </source>
</evidence>
<evidence type="ECO:0000313" key="17">
    <source>
        <dbReference type="Proteomes" id="UP000093592"/>
    </source>
</evidence>
<comment type="caution">
    <text evidence="16">The sequence shown here is derived from an EMBL/GenBank/DDBJ whole genome shotgun (WGS) entry which is preliminary data.</text>
</comment>
<evidence type="ECO:0000256" key="4">
    <source>
        <dbReference type="ARBA" id="ARBA00012037"/>
    </source>
</evidence>
<evidence type="ECO:0000256" key="3">
    <source>
        <dbReference type="ARBA" id="ARBA00009655"/>
    </source>
</evidence>
<evidence type="ECO:0000256" key="8">
    <source>
        <dbReference type="ARBA" id="ARBA00022692"/>
    </source>
</evidence>
<evidence type="ECO:0000256" key="10">
    <source>
        <dbReference type="ARBA" id="ARBA00023136"/>
    </source>
</evidence>
<accession>A0A1A2ZTA9</accession>
<feature type="transmembrane region" description="Helical" evidence="13">
    <location>
        <begin position="458"/>
        <end position="475"/>
    </location>
</feature>
<dbReference type="GO" id="GO:0016757">
    <property type="term" value="F:glycosyltransferase activity"/>
    <property type="evidence" value="ECO:0007669"/>
    <property type="project" value="InterPro"/>
</dbReference>
<evidence type="ECO:0000256" key="2">
    <source>
        <dbReference type="ARBA" id="ARBA00004776"/>
    </source>
</evidence>